<reference evidence="1 2" key="1">
    <citation type="submission" date="2021-07" db="EMBL/GenBank/DDBJ databases">
        <authorList>
            <person name="Kim M.K."/>
        </authorList>
    </citation>
    <scope>NUCLEOTIDE SEQUENCE [LARGE SCALE GENOMIC DNA]</scope>
    <source>
        <strain evidence="1 2">HLY7-15</strain>
    </source>
</reference>
<keyword evidence="2" id="KW-1185">Reference proteome</keyword>
<dbReference type="Proteomes" id="UP000774935">
    <property type="component" value="Unassembled WGS sequence"/>
</dbReference>
<comment type="caution">
    <text evidence="1">The sequence shown here is derived from an EMBL/GenBank/DDBJ whole genome shotgun (WGS) entry which is preliminary data.</text>
</comment>
<evidence type="ECO:0000313" key="1">
    <source>
        <dbReference type="EMBL" id="MBW3365233.1"/>
    </source>
</evidence>
<name>A0ABS6XB69_9BACT</name>
<protein>
    <submittedName>
        <fullName evidence="1">Uncharacterized protein</fullName>
    </submittedName>
</protein>
<evidence type="ECO:0000313" key="2">
    <source>
        <dbReference type="Proteomes" id="UP000774935"/>
    </source>
</evidence>
<organism evidence="1 2">
    <name type="scientific">Pontibacter populi</name>
    <dbReference type="NCBI Taxonomy" id="890055"/>
    <lineage>
        <taxon>Bacteria</taxon>
        <taxon>Pseudomonadati</taxon>
        <taxon>Bacteroidota</taxon>
        <taxon>Cytophagia</taxon>
        <taxon>Cytophagales</taxon>
        <taxon>Hymenobacteraceae</taxon>
        <taxon>Pontibacter</taxon>
    </lineage>
</organism>
<accession>A0ABS6XB69</accession>
<proteinExistence type="predicted"/>
<dbReference type="RefSeq" id="WP_199109741.1">
    <property type="nucleotide sequence ID" value="NZ_JAHWXQ010000002.1"/>
</dbReference>
<gene>
    <name evidence="1" type="ORF">KYK27_09265</name>
</gene>
<sequence length="53" mass="6326">MQLKPYKQEEPQLSNDFSLWVERLVDFWCRQAFRGTRKGNVRRAMPEDGASRP</sequence>
<dbReference type="EMBL" id="JAHWXQ010000002">
    <property type="protein sequence ID" value="MBW3365233.1"/>
    <property type="molecule type" value="Genomic_DNA"/>
</dbReference>